<dbReference type="Proteomes" id="UP001497516">
    <property type="component" value="Chromosome 2"/>
</dbReference>
<dbReference type="Gene3D" id="2.120.10.30">
    <property type="entry name" value="TolB, C-terminal domain"/>
    <property type="match status" value="1"/>
</dbReference>
<dbReference type="AlphaFoldDB" id="A0AAV2D895"/>
<organism evidence="1 2">
    <name type="scientific">Linum trigynum</name>
    <dbReference type="NCBI Taxonomy" id="586398"/>
    <lineage>
        <taxon>Eukaryota</taxon>
        <taxon>Viridiplantae</taxon>
        <taxon>Streptophyta</taxon>
        <taxon>Embryophyta</taxon>
        <taxon>Tracheophyta</taxon>
        <taxon>Spermatophyta</taxon>
        <taxon>Magnoliopsida</taxon>
        <taxon>eudicotyledons</taxon>
        <taxon>Gunneridae</taxon>
        <taxon>Pentapetalae</taxon>
        <taxon>rosids</taxon>
        <taxon>fabids</taxon>
        <taxon>Malpighiales</taxon>
        <taxon>Linaceae</taxon>
        <taxon>Linum</taxon>
    </lineage>
</organism>
<dbReference type="PANTHER" id="PTHR10426:SF136">
    <property type="entry name" value="PROTEIN STRICTOSIDINE SYNTHASE-LIKE 9-LIKE"/>
    <property type="match status" value="1"/>
</dbReference>
<dbReference type="GO" id="GO:0016787">
    <property type="term" value="F:hydrolase activity"/>
    <property type="evidence" value="ECO:0007669"/>
    <property type="project" value="TreeGrafter"/>
</dbReference>
<protein>
    <recommendedName>
        <fullName evidence="3">Strictosidine synthase</fullName>
    </recommendedName>
</protein>
<dbReference type="InterPro" id="IPR011042">
    <property type="entry name" value="6-blade_b-propeller_TolB-like"/>
</dbReference>
<evidence type="ECO:0008006" key="3">
    <source>
        <dbReference type="Google" id="ProtNLM"/>
    </source>
</evidence>
<evidence type="ECO:0000313" key="1">
    <source>
        <dbReference type="EMBL" id="CAL1369863.1"/>
    </source>
</evidence>
<reference evidence="1 2" key="1">
    <citation type="submission" date="2024-04" db="EMBL/GenBank/DDBJ databases">
        <authorList>
            <person name="Fracassetti M."/>
        </authorList>
    </citation>
    <scope>NUCLEOTIDE SEQUENCE [LARGE SCALE GENOMIC DNA]</scope>
</reference>
<accession>A0AAV2D895</accession>
<dbReference type="SUPFAM" id="SSF63825">
    <property type="entry name" value="YWTD domain"/>
    <property type="match status" value="1"/>
</dbReference>
<dbReference type="PANTHER" id="PTHR10426">
    <property type="entry name" value="STRICTOSIDINE SYNTHASE-RELATED"/>
    <property type="match status" value="1"/>
</dbReference>
<proteinExistence type="predicted"/>
<dbReference type="GO" id="GO:0012505">
    <property type="term" value="C:endomembrane system"/>
    <property type="evidence" value="ECO:0007669"/>
    <property type="project" value="TreeGrafter"/>
</dbReference>
<dbReference type="EMBL" id="OZ034815">
    <property type="protein sequence ID" value="CAL1369863.1"/>
    <property type="molecule type" value="Genomic_DNA"/>
</dbReference>
<gene>
    <name evidence="1" type="ORF">LTRI10_LOCUS12251</name>
</gene>
<sequence>MAVAVGVIVAISLLIFAILLYPSLVVSQSFRQLNLPPGKVGGESIAFEIPGSPVLYTGVRDGQILQYRGPIAGWLEFAFTNPMRSRAVCDNTTDPDMGPVCGYPLGLAYNPLTRQLIIADAYLGLLTSGPDGRLAKPLATAAEGVPFVATNAVDVDPLSGNIYC</sequence>
<evidence type="ECO:0000313" key="2">
    <source>
        <dbReference type="Proteomes" id="UP001497516"/>
    </source>
</evidence>
<name>A0AAV2D895_9ROSI</name>
<keyword evidence="2" id="KW-1185">Reference proteome</keyword>